<name>A0A132C048_9RHOB</name>
<reference evidence="1 2" key="1">
    <citation type="submission" date="2015-12" db="EMBL/GenBank/DDBJ databases">
        <title>Genome sequence of the marine Rhodobacteraceae strain O3.65, Candidatus Tritonibacter horizontis.</title>
        <authorList>
            <person name="Poehlein A."/>
            <person name="Giebel H.A."/>
            <person name="Voget S."/>
            <person name="Brinkhoff T."/>
        </authorList>
    </citation>
    <scope>NUCLEOTIDE SEQUENCE [LARGE SCALE GENOMIC DNA]</scope>
    <source>
        <strain evidence="1 2">O3.65</strain>
    </source>
</reference>
<evidence type="ECO:0000313" key="2">
    <source>
        <dbReference type="Proteomes" id="UP000068382"/>
    </source>
</evidence>
<dbReference type="EMBL" id="LPUY01000052">
    <property type="protein sequence ID" value="KUP93477.1"/>
    <property type="molecule type" value="Genomic_DNA"/>
</dbReference>
<dbReference type="Proteomes" id="UP000068382">
    <property type="component" value="Unassembled WGS sequence"/>
</dbReference>
<evidence type="ECO:0000313" key="1">
    <source>
        <dbReference type="EMBL" id="KUP93477.1"/>
    </source>
</evidence>
<comment type="caution">
    <text evidence="1">The sequence shown here is derived from an EMBL/GenBank/DDBJ whole genome shotgun (WGS) entry which is preliminary data.</text>
</comment>
<accession>A0A132C048</accession>
<proteinExistence type="predicted"/>
<protein>
    <submittedName>
        <fullName evidence="1">Uncharacterized protein</fullName>
    </submittedName>
</protein>
<gene>
    <name evidence="1" type="ORF">TRIHO_16860</name>
</gene>
<keyword evidence="2" id="KW-1185">Reference proteome</keyword>
<organism evidence="1 2">
    <name type="scientific">Tritonibacter horizontis</name>
    <dbReference type="NCBI Taxonomy" id="1768241"/>
    <lineage>
        <taxon>Bacteria</taxon>
        <taxon>Pseudomonadati</taxon>
        <taxon>Pseudomonadota</taxon>
        <taxon>Alphaproteobacteria</taxon>
        <taxon>Rhodobacterales</taxon>
        <taxon>Paracoccaceae</taxon>
        <taxon>Tritonibacter</taxon>
    </lineage>
</organism>
<sequence>MRIQPDPVPNGLFGSENVDDLLLALCNYYAPSVIPFVQQQTGIEDPNFIAVRVVSGDVVGRYVLETYAISDGKCGEAL</sequence>
<dbReference type="AlphaFoldDB" id="A0A132C048"/>